<keyword evidence="6 7" id="KW-0460">Magnesium</keyword>
<dbReference type="Gene3D" id="3.40.190.80">
    <property type="match status" value="1"/>
</dbReference>
<evidence type="ECO:0000256" key="1">
    <source>
        <dbReference type="ARBA" id="ARBA00001033"/>
    </source>
</evidence>
<dbReference type="PROSITE" id="PS00629">
    <property type="entry name" value="IMP_1"/>
    <property type="match status" value="1"/>
</dbReference>
<evidence type="ECO:0000256" key="2">
    <source>
        <dbReference type="ARBA" id="ARBA00001946"/>
    </source>
</evidence>
<dbReference type="PATRIC" id="fig|1162668.3.peg.2819"/>
<dbReference type="Pfam" id="PF00459">
    <property type="entry name" value="Inositol_P"/>
    <property type="match status" value="1"/>
</dbReference>
<evidence type="ECO:0000256" key="6">
    <source>
        <dbReference type="ARBA" id="ARBA00022842"/>
    </source>
</evidence>
<organism evidence="9 10">
    <name type="scientific">Leptospirillum ferrooxidans (strain C2-3)</name>
    <dbReference type="NCBI Taxonomy" id="1162668"/>
    <lineage>
        <taxon>Bacteria</taxon>
        <taxon>Pseudomonadati</taxon>
        <taxon>Nitrospirota</taxon>
        <taxon>Nitrospiria</taxon>
        <taxon>Nitrospirales</taxon>
        <taxon>Nitrospiraceae</taxon>
        <taxon>Leptospirillum</taxon>
    </lineage>
</organism>
<feature type="binding site" evidence="7">
    <location>
        <position position="68"/>
    </location>
    <ligand>
        <name>Mg(2+)</name>
        <dbReference type="ChEBI" id="CHEBI:18420"/>
        <label>1</label>
        <note>catalytic</note>
    </ligand>
</feature>
<dbReference type="Proteomes" id="UP000007382">
    <property type="component" value="Chromosome"/>
</dbReference>
<reference evidence="10" key="2">
    <citation type="submission" date="2012-03" db="EMBL/GenBank/DDBJ databases">
        <title>The complete genome sequence of the pioneer microbe on fresh volcanic deposit, Leptospirillum ferrooxidans strain C2-3.</title>
        <authorList>
            <person name="Fujimura R."/>
            <person name="Sato Y."/>
            <person name="Nishizawa T."/>
            <person name="Nanba K."/>
            <person name="Oshima K."/>
            <person name="Hattori M."/>
            <person name="Kamijo T."/>
            <person name="Ohta H."/>
        </authorList>
    </citation>
    <scope>NUCLEOTIDE SEQUENCE [LARGE SCALE GENOMIC DNA]</scope>
    <source>
        <strain evidence="10">C2-3</strain>
    </source>
</reference>
<dbReference type="HOGENOM" id="CLU_044118_0_2_0"/>
<evidence type="ECO:0000313" key="9">
    <source>
        <dbReference type="EMBL" id="BAM08042.1"/>
    </source>
</evidence>
<dbReference type="SUPFAM" id="SSF56655">
    <property type="entry name" value="Carbohydrate phosphatase"/>
    <property type="match status" value="1"/>
</dbReference>
<protein>
    <recommendedName>
        <fullName evidence="8">Inositol-1-monophosphatase</fullName>
        <ecNumber evidence="8">3.1.3.25</ecNumber>
    </recommendedName>
</protein>
<feature type="binding site" evidence="7">
    <location>
        <position position="84"/>
    </location>
    <ligand>
        <name>Mg(2+)</name>
        <dbReference type="ChEBI" id="CHEBI:18420"/>
        <label>1</label>
        <note>catalytic</note>
    </ligand>
</feature>
<dbReference type="InterPro" id="IPR020550">
    <property type="entry name" value="Inositol_monophosphatase_CS"/>
</dbReference>
<dbReference type="eggNOG" id="COG0483">
    <property type="taxonomic scope" value="Bacteria"/>
</dbReference>
<dbReference type="GO" id="GO:0007165">
    <property type="term" value="P:signal transduction"/>
    <property type="evidence" value="ECO:0007669"/>
    <property type="project" value="TreeGrafter"/>
</dbReference>
<sequence length="260" mass="28440">MRDLAKVRSVGRAAIEQVRPLIMAGFDRRLTISYKNEMDLVTEIDLASEKGIVAIIEESFPGDGILGEEGGEVRSEAEYRWVIDPLDGTTNFAHHFPFFCISIGFEQKGVLQYGIIHDPIRRQTFEAEKGKGATLNGEPLQVSKTPKLSAALLCTGFAAARRDDPERNNMPFFDRFWKKCHGIRRTGSAALDLCYVATGALDGFWELGLSPWDTAAGSLIVREAGGTVTDRDGSPHTLKSGCIVASNGLIHPEMISTLAI</sequence>
<feature type="binding site" evidence="7">
    <location>
        <position position="213"/>
    </location>
    <ligand>
        <name>Mg(2+)</name>
        <dbReference type="ChEBI" id="CHEBI:18420"/>
        <label>1</label>
        <note>catalytic</note>
    </ligand>
</feature>
<evidence type="ECO:0000256" key="8">
    <source>
        <dbReference type="RuleBase" id="RU364068"/>
    </source>
</evidence>
<dbReference type="GO" id="GO:0046872">
    <property type="term" value="F:metal ion binding"/>
    <property type="evidence" value="ECO:0007669"/>
    <property type="project" value="UniProtKB-KW"/>
</dbReference>
<proteinExistence type="inferred from homology"/>
<dbReference type="AlphaFoldDB" id="I0IRZ3"/>
<comment type="cofactor">
    <cofactor evidence="2 7 8">
        <name>Mg(2+)</name>
        <dbReference type="ChEBI" id="CHEBI:18420"/>
    </cofactor>
</comment>
<dbReference type="InterPro" id="IPR000760">
    <property type="entry name" value="Inositol_monophosphatase-like"/>
</dbReference>
<dbReference type="PANTHER" id="PTHR20854:SF4">
    <property type="entry name" value="INOSITOL-1-MONOPHOSPHATASE-RELATED"/>
    <property type="match status" value="1"/>
</dbReference>
<reference evidence="9 10" key="1">
    <citation type="journal article" date="2012" name="J. Bacteriol.">
        <title>Complete Genome Sequence of Leptospirillum ferrooxidans Strain C2-3, Isolated from a Fresh Volcanic Ash Deposit on the Island of Miyake, Japan.</title>
        <authorList>
            <person name="Fujimura R."/>
            <person name="Sato Y."/>
            <person name="Nishizawa T."/>
            <person name="Oshima K."/>
            <person name="Kim S.-W."/>
            <person name="Hattori M."/>
            <person name="Kamijo T."/>
            <person name="Ohta H."/>
        </authorList>
    </citation>
    <scope>NUCLEOTIDE SEQUENCE [LARGE SCALE GENOMIC DNA]</scope>
    <source>
        <strain evidence="9 10">C2-3</strain>
    </source>
</reference>
<evidence type="ECO:0000256" key="3">
    <source>
        <dbReference type="ARBA" id="ARBA00009759"/>
    </source>
</evidence>
<dbReference type="EMBL" id="AP012342">
    <property type="protein sequence ID" value="BAM08042.1"/>
    <property type="molecule type" value="Genomic_DNA"/>
</dbReference>
<dbReference type="InterPro" id="IPR033942">
    <property type="entry name" value="IMPase"/>
</dbReference>
<comment type="catalytic activity">
    <reaction evidence="1 8">
        <text>a myo-inositol phosphate + H2O = myo-inositol + phosphate</text>
        <dbReference type="Rhea" id="RHEA:24056"/>
        <dbReference type="ChEBI" id="CHEBI:15377"/>
        <dbReference type="ChEBI" id="CHEBI:17268"/>
        <dbReference type="ChEBI" id="CHEBI:43474"/>
        <dbReference type="ChEBI" id="CHEBI:84139"/>
        <dbReference type="EC" id="3.1.3.25"/>
    </reaction>
</comment>
<feature type="binding site" evidence="7">
    <location>
        <position position="87"/>
    </location>
    <ligand>
        <name>Mg(2+)</name>
        <dbReference type="ChEBI" id="CHEBI:18420"/>
        <label>1</label>
        <note>catalytic</note>
    </ligand>
</feature>
<dbReference type="FunFam" id="3.30.540.10:FF:000003">
    <property type="entry name" value="Inositol-1-monophosphatase"/>
    <property type="match status" value="1"/>
</dbReference>
<accession>I0IRZ3</accession>
<evidence type="ECO:0000313" key="10">
    <source>
        <dbReference type="Proteomes" id="UP000007382"/>
    </source>
</evidence>
<gene>
    <name evidence="9" type="ordered locus">LFE_2371</name>
</gene>
<dbReference type="FunFam" id="3.40.190.80:FF:000002">
    <property type="entry name" value="Inositol-1-monophosphatase"/>
    <property type="match status" value="1"/>
</dbReference>
<dbReference type="GO" id="GO:0046854">
    <property type="term" value="P:phosphatidylinositol phosphate biosynthetic process"/>
    <property type="evidence" value="ECO:0007669"/>
    <property type="project" value="InterPro"/>
</dbReference>
<keyword evidence="10" id="KW-1185">Reference proteome</keyword>
<dbReference type="OrthoDB" id="9772456at2"/>
<name>I0IRZ3_LEPFC</name>
<evidence type="ECO:0000256" key="7">
    <source>
        <dbReference type="PIRSR" id="PIRSR600760-2"/>
    </source>
</evidence>
<dbReference type="RefSeq" id="WP_014450525.1">
    <property type="nucleotide sequence ID" value="NC_017094.1"/>
</dbReference>
<dbReference type="STRING" id="1162668.LFE_2371"/>
<keyword evidence="4 7" id="KW-0479">Metal-binding</keyword>
<dbReference type="Gene3D" id="3.30.540.10">
    <property type="entry name" value="Fructose-1,6-Bisphosphatase, subunit A, domain 1"/>
    <property type="match status" value="1"/>
</dbReference>
<dbReference type="InterPro" id="IPR020583">
    <property type="entry name" value="Inositol_monoP_metal-BS"/>
</dbReference>
<dbReference type="KEGG" id="lfc:LFE_2371"/>
<dbReference type="CDD" id="cd01639">
    <property type="entry name" value="IMPase"/>
    <property type="match status" value="1"/>
</dbReference>
<dbReference type="GO" id="GO:0008934">
    <property type="term" value="F:inositol monophosphate 1-phosphatase activity"/>
    <property type="evidence" value="ECO:0007669"/>
    <property type="project" value="InterPro"/>
</dbReference>
<dbReference type="GO" id="GO:0006020">
    <property type="term" value="P:inositol metabolic process"/>
    <property type="evidence" value="ECO:0007669"/>
    <property type="project" value="TreeGrafter"/>
</dbReference>
<dbReference type="EC" id="3.1.3.25" evidence="8"/>
<keyword evidence="5 8" id="KW-0378">Hydrolase</keyword>
<dbReference type="PROSITE" id="PS00630">
    <property type="entry name" value="IMP_2"/>
    <property type="match status" value="1"/>
</dbReference>
<dbReference type="PRINTS" id="PR00377">
    <property type="entry name" value="IMPHPHTASES"/>
</dbReference>
<evidence type="ECO:0000256" key="4">
    <source>
        <dbReference type="ARBA" id="ARBA00022723"/>
    </source>
</evidence>
<evidence type="ECO:0000256" key="5">
    <source>
        <dbReference type="ARBA" id="ARBA00022801"/>
    </source>
</evidence>
<comment type="similarity">
    <text evidence="3 8">Belongs to the inositol monophosphatase superfamily.</text>
</comment>
<feature type="binding site" evidence="7">
    <location>
        <position position="86"/>
    </location>
    <ligand>
        <name>Mg(2+)</name>
        <dbReference type="ChEBI" id="CHEBI:18420"/>
        <label>1</label>
        <note>catalytic</note>
    </ligand>
</feature>
<dbReference type="PANTHER" id="PTHR20854">
    <property type="entry name" value="INOSITOL MONOPHOSPHATASE"/>
    <property type="match status" value="1"/>
</dbReference>